<dbReference type="Pfam" id="PF12937">
    <property type="entry name" value="F-box-like"/>
    <property type="match status" value="1"/>
</dbReference>
<dbReference type="EMBL" id="QPFP01000027">
    <property type="protein sequence ID" value="TEB29414.1"/>
    <property type="molecule type" value="Genomic_DNA"/>
</dbReference>
<dbReference type="Gene3D" id="3.80.10.10">
    <property type="entry name" value="Ribonuclease Inhibitor"/>
    <property type="match status" value="1"/>
</dbReference>
<comment type="caution">
    <text evidence="2">The sequence shown here is derived from an EMBL/GenBank/DDBJ whole genome shotgun (WGS) entry which is preliminary data.</text>
</comment>
<evidence type="ECO:0000313" key="2">
    <source>
        <dbReference type="EMBL" id="TEB29414.1"/>
    </source>
</evidence>
<proteinExistence type="predicted"/>
<gene>
    <name evidence="2" type="ORF">FA13DRAFT_641776</name>
</gene>
<evidence type="ECO:0000313" key="3">
    <source>
        <dbReference type="Proteomes" id="UP000298030"/>
    </source>
</evidence>
<dbReference type="STRING" id="71717.A0A4Y7T629"/>
<dbReference type="AlphaFoldDB" id="A0A4Y7T629"/>
<dbReference type="InterPro" id="IPR032675">
    <property type="entry name" value="LRR_dom_sf"/>
</dbReference>
<feature type="domain" description="F-box" evidence="1">
    <location>
        <begin position="46"/>
        <end position="114"/>
    </location>
</feature>
<sequence>MNPAFQPHEAEPGDIIPSSMASYKQRNHTLPAANTTPHLRATSPVWRLPPEIMGHIFELYLAKPPGSPHLLIATKGRRPHQLDGKSTRVLLSLVCNAWRDIIDNHPRLWSDVTIRLRRRKPFSSMTLSEEDSTGFQRSLERIGGCLWALHLDFRSLSTSSCELAHTQSAGSPLSEVLRLSPQSLASLRFLHICGEERLTSLGSLTIPSVESLFMERDCTMLTRSPGKQDVLDLPQLPGVKKVAFVDVDLITLPPHFPWETLTHIYLESATTAEALLSILQSCPELQEASFQGGVTRSSLQTQNNTQARGQRTTLDRLSRVQFRNAPFHLDFTGISWPNLTRMQIQTSSPILGWHDKNWPLFHSLTHLHISSGWGSTGFSVPTLDRWCPHLTHLVLNPSVPMDYTQLFRDLSFARPDHHFPHLEVLGVNMEDTLLEPYGWASDVGMFNLVDMVVSRCDQTTVHSRLGKLVLRINSRQWDAARVNILFSPLGKFKESTDVVVIGKTRCRYHDATFDGEFTEWECDGLRELTESFTHFRYSFTYENT</sequence>
<dbReference type="InterPro" id="IPR001810">
    <property type="entry name" value="F-box_dom"/>
</dbReference>
<dbReference type="Proteomes" id="UP000298030">
    <property type="component" value="Unassembled WGS sequence"/>
</dbReference>
<organism evidence="2 3">
    <name type="scientific">Coprinellus micaceus</name>
    <name type="common">Glistening ink-cap mushroom</name>
    <name type="synonym">Coprinus micaceus</name>
    <dbReference type="NCBI Taxonomy" id="71717"/>
    <lineage>
        <taxon>Eukaryota</taxon>
        <taxon>Fungi</taxon>
        <taxon>Dikarya</taxon>
        <taxon>Basidiomycota</taxon>
        <taxon>Agaricomycotina</taxon>
        <taxon>Agaricomycetes</taxon>
        <taxon>Agaricomycetidae</taxon>
        <taxon>Agaricales</taxon>
        <taxon>Agaricineae</taxon>
        <taxon>Psathyrellaceae</taxon>
        <taxon>Coprinellus</taxon>
    </lineage>
</organism>
<name>A0A4Y7T629_COPMI</name>
<dbReference type="Gene3D" id="1.20.1280.50">
    <property type="match status" value="1"/>
</dbReference>
<dbReference type="SUPFAM" id="SSF52047">
    <property type="entry name" value="RNI-like"/>
    <property type="match status" value="1"/>
</dbReference>
<dbReference type="OrthoDB" id="3217549at2759"/>
<keyword evidence="3" id="KW-1185">Reference proteome</keyword>
<protein>
    <recommendedName>
        <fullName evidence="1">F-box domain-containing protein</fullName>
    </recommendedName>
</protein>
<reference evidence="2 3" key="1">
    <citation type="journal article" date="2019" name="Nat. Ecol. Evol.">
        <title>Megaphylogeny resolves global patterns of mushroom evolution.</title>
        <authorList>
            <person name="Varga T."/>
            <person name="Krizsan K."/>
            <person name="Foldi C."/>
            <person name="Dima B."/>
            <person name="Sanchez-Garcia M."/>
            <person name="Sanchez-Ramirez S."/>
            <person name="Szollosi G.J."/>
            <person name="Szarkandi J.G."/>
            <person name="Papp V."/>
            <person name="Albert L."/>
            <person name="Andreopoulos W."/>
            <person name="Angelini C."/>
            <person name="Antonin V."/>
            <person name="Barry K.W."/>
            <person name="Bougher N.L."/>
            <person name="Buchanan P."/>
            <person name="Buyck B."/>
            <person name="Bense V."/>
            <person name="Catcheside P."/>
            <person name="Chovatia M."/>
            <person name="Cooper J."/>
            <person name="Damon W."/>
            <person name="Desjardin D."/>
            <person name="Finy P."/>
            <person name="Geml J."/>
            <person name="Haridas S."/>
            <person name="Hughes K."/>
            <person name="Justo A."/>
            <person name="Karasinski D."/>
            <person name="Kautmanova I."/>
            <person name="Kiss B."/>
            <person name="Kocsube S."/>
            <person name="Kotiranta H."/>
            <person name="LaButti K.M."/>
            <person name="Lechner B.E."/>
            <person name="Liimatainen K."/>
            <person name="Lipzen A."/>
            <person name="Lukacs Z."/>
            <person name="Mihaltcheva S."/>
            <person name="Morgado L.N."/>
            <person name="Niskanen T."/>
            <person name="Noordeloos M.E."/>
            <person name="Ohm R.A."/>
            <person name="Ortiz-Santana B."/>
            <person name="Ovrebo C."/>
            <person name="Racz N."/>
            <person name="Riley R."/>
            <person name="Savchenko A."/>
            <person name="Shiryaev A."/>
            <person name="Soop K."/>
            <person name="Spirin V."/>
            <person name="Szebenyi C."/>
            <person name="Tomsovsky M."/>
            <person name="Tulloss R.E."/>
            <person name="Uehling J."/>
            <person name="Grigoriev I.V."/>
            <person name="Vagvolgyi C."/>
            <person name="Papp T."/>
            <person name="Martin F.M."/>
            <person name="Miettinen O."/>
            <person name="Hibbett D.S."/>
            <person name="Nagy L.G."/>
        </authorList>
    </citation>
    <scope>NUCLEOTIDE SEQUENCE [LARGE SCALE GENOMIC DNA]</scope>
    <source>
        <strain evidence="2 3">FP101781</strain>
    </source>
</reference>
<accession>A0A4Y7T629</accession>
<evidence type="ECO:0000259" key="1">
    <source>
        <dbReference type="Pfam" id="PF12937"/>
    </source>
</evidence>